<evidence type="ECO:0000313" key="3">
    <source>
        <dbReference type="Proteomes" id="UP000567179"/>
    </source>
</evidence>
<keyword evidence="3" id="KW-1185">Reference proteome</keyword>
<feature type="domain" description="Alcohol dehydrogenase-like C-terminal" evidence="1">
    <location>
        <begin position="2"/>
        <end position="93"/>
    </location>
</feature>
<accession>A0A8H5BUD3</accession>
<protein>
    <recommendedName>
        <fullName evidence="1">Alcohol dehydrogenase-like C-terminal domain-containing protein</fullName>
    </recommendedName>
</protein>
<dbReference type="AlphaFoldDB" id="A0A8H5BUD3"/>
<organism evidence="2 3">
    <name type="scientific">Psilocybe cf. subviscida</name>
    <dbReference type="NCBI Taxonomy" id="2480587"/>
    <lineage>
        <taxon>Eukaryota</taxon>
        <taxon>Fungi</taxon>
        <taxon>Dikarya</taxon>
        <taxon>Basidiomycota</taxon>
        <taxon>Agaricomycotina</taxon>
        <taxon>Agaricomycetes</taxon>
        <taxon>Agaricomycetidae</taxon>
        <taxon>Agaricales</taxon>
        <taxon>Agaricineae</taxon>
        <taxon>Strophariaceae</taxon>
        <taxon>Psilocybe</taxon>
    </lineage>
</organism>
<dbReference type="Pfam" id="PF00107">
    <property type="entry name" value="ADH_zinc_N"/>
    <property type="match status" value="1"/>
</dbReference>
<gene>
    <name evidence="2" type="ORF">D9619_008958</name>
</gene>
<dbReference type="PANTHER" id="PTHR45033:SF2">
    <property type="entry name" value="ZINC-TYPE ALCOHOL DEHYDROGENASE-LIKE PROTEIN C1773.06C"/>
    <property type="match status" value="1"/>
</dbReference>
<dbReference type="InterPro" id="IPR036291">
    <property type="entry name" value="NAD(P)-bd_dom_sf"/>
</dbReference>
<dbReference type="Proteomes" id="UP000567179">
    <property type="component" value="Unassembled WGS sequence"/>
</dbReference>
<evidence type="ECO:0000259" key="1">
    <source>
        <dbReference type="Pfam" id="PF00107"/>
    </source>
</evidence>
<reference evidence="2 3" key="1">
    <citation type="journal article" date="2020" name="ISME J.">
        <title>Uncovering the hidden diversity of litter-decomposition mechanisms in mushroom-forming fungi.</title>
        <authorList>
            <person name="Floudas D."/>
            <person name="Bentzer J."/>
            <person name="Ahren D."/>
            <person name="Johansson T."/>
            <person name="Persson P."/>
            <person name="Tunlid A."/>
        </authorList>
    </citation>
    <scope>NUCLEOTIDE SEQUENCE [LARGE SCALE GENOMIC DNA]</scope>
    <source>
        <strain evidence="2 3">CBS 101986</strain>
    </source>
</reference>
<proteinExistence type="predicted"/>
<dbReference type="InterPro" id="IPR013149">
    <property type="entry name" value="ADH-like_C"/>
</dbReference>
<comment type="caution">
    <text evidence="2">The sequence shown here is derived from an EMBL/GenBank/DDBJ whole genome shotgun (WGS) entry which is preliminary data.</text>
</comment>
<dbReference type="PANTHER" id="PTHR45033">
    <property type="match status" value="1"/>
</dbReference>
<dbReference type="Gene3D" id="3.40.50.720">
    <property type="entry name" value="NAD(P)-binding Rossmann-like Domain"/>
    <property type="match status" value="1"/>
</dbReference>
<dbReference type="EMBL" id="JAACJJ010000002">
    <property type="protein sequence ID" value="KAF5329391.1"/>
    <property type="molecule type" value="Genomic_DNA"/>
</dbReference>
<name>A0A8H5BUD3_9AGAR</name>
<dbReference type="SUPFAM" id="SSF51735">
    <property type="entry name" value="NAD(P)-binding Rossmann-fold domains"/>
    <property type="match status" value="1"/>
</dbReference>
<evidence type="ECO:0000313" key="2">
    <source>
        <dbReference type="EMBL" id="KAF5329391.1"/>
    </source>
</evidence>
<sequence>MFGLQIAVSSAATVMVTSSSNERLNIAKLLGAKYLMNYNQTPDWDEEVEKITKGVGVDHIIEVGGVGTLYKPIKSARIGGWIHIIGFVAKGSKGPPDVFLPTVSKAIYI</sequence>
<dbReference type="InterPro" id="IPR052711">
    <property type="entry name" value="Zinc_ADH-like"/>
</dbReference>
<dbReference type="OrthoDB" id="9930022at2759"/>